<dbReference type="NCBIfam" id="TIGR00277">
    <property type="entry name" value="HDIG"/>
    <property type="match status" value="1"/>
</dbReference>
<dbReference type="InterPro" id="IPR003607">
    <property type="entry name" value="HD/PDEase_dom"/>
</dbReference>
<dbReference type="STRING" id="745366.GA0070213_101433"/>
<dbReference type="InterPro" id="IPR006675">
    <property type="entry name" value="HDIG_dom"/>
</dbReference>
<dbReference type="Pfam" id="PF01966">
    <property type="entry name" value="HD"/>
    <property type="match status" value="1"/>
</dbReference>
<dbReference type="RefSeq" id="WP_091056161.1">
    <property type="nucleotide sequence ID" value="NZ_FMDM01000001.1"/>
</dbReference>
<dbReference type="Gene3D" id="1.10.3210.10">
    <property type="entry name" value="Hypothetical protein af1432"/>
    <property type="match status" value="1"/>
</dbReference>
<keyword evidence="3" id="KW-1185">Reference proteome</keyword>
<evidence type="ECO:0000313" key="3">
    <source>
        <dbReference type="Proteomes" id="UP000199360"/>
    </source>
</evidence>
<protein>
    <recommendedName>
        <fullName evidence="1">HD domain-containing protein</fullName>
    </recommendedName>
</protein>
<feature type="domain" description="HD" evidence="1">
    <location>
        <begin position="32"/>
        <end position="151"/>
    </location>
</feature>
<dbReference type="CDD" id="cd00077">
    <property type="entry name" value="HDc"/>
    <property type="match status" value="1"/>
</dbReference>
<evidence type="ECO:0000313" key="2">
    <source>
        <dbReference type="EMBL" id="SCG36198.1"/>
    </source>
</evidence>
<proteinExistence type="predicted"/>
<dbReference type="Proteomes" id="UP000199360">
    <property type="component" value="Unassembled WGS sequence"/>
</dbReference>
<evidence type="ECO:0000259" key="1">
    <source>
        <dbReference type="Pfam" id="PF01966"/>
    </source>
</evidence>
<dbReference type="SUPFAM" id="SSF109604">
    <property type="entry name" value="HD-domain/PDEase-like"/>
    <property type="match status" value="1"/>
</dbReference>
<sequence length="204" mass="22463">MTIEHRTAVPTDEQIRSLHERFAPTEEAYRLVWTHCRIVCEVAEELLDRHGAGLDRALVRAGSLLHDIGVYRLYDAGGRLDEQNYVRHGVLGHALLRDAGLPESLGGFCSRHTGVGITRADVLRQRLPLPVADHTPRTGEEQLVMYADKFHSKTTPPTFVSAASYAAAVARFGADKVARFAALVARFGEPDLTALARRHGHPIG</sequence>
<organism evidence="2 3">
    <name type="scientific">Micromonospora humi</name>
    <dbReference type="NCBI Taxonomy" id="745366"/>
    <lineage>
        <taxon>Bacteria</taxon>
        <taxon>Bacillati</taxon>
        <taxon>Actinomycetota</taxon>
        <taxon>Actinomycetes</taxon>
        <taxon>Micromonosporales</taxon>
        <taxon>Micromonosporaceae</taxon>
        <taxon>Micromonospora</taxon>
    </lineage>
</organism>
<dbReference type="InterPro" id="IPR006674">
    <property type="entry name" value="HD_domain"/>
</dbReference>
<dbReference type="AlphaFoldDB" id="A0A1C5GQY3"/>
<dbReference type="EMBL" id="FMDM01000001">
    <property type="protein sequence ID" value="SCG36198.1"/>
    <property type="molecule type" value="Genomic_DNA"/>
</dbReference>
<dbReference type="OrthoDB" id="1722553at2"/>
<gene>
    <name evidence="2" type="ORF">GA0070213_101433</name>
</gene>
<accession>A0A1C5GQY3</accession>
<reference evidence="3" key="1">
    <citation type="submission" date="2016-06" db="EMBL/GenBank/DDBJ databases">
        <authorList>
            <person name="Varghese N."/>
            <person name="Submissions Spin"/>
        </authorList>
    </citation>
    <scope>NUCLEOTIDE SEQUENCE [LARGE SCALE GENOMIC DNA]</scope>
    <source>
        <strain evidence="3">DSM 45647</strain>
    </source>
</reference>
<name>A0A1C5GQY3_9ACTN</name>